<evidence type="ECO:0000313" key="3">
    <source>
        <dbReference type="EMBL" id="TIB97517.1"/>
    </source>
</evidence>
<evidence type="ECO:0000313" key="7">
    <source>
        <dbReference type="Proteomes" id="UP000305362"/>
    </source>
</evidence>
<proteinExistence type="predicted"/>
<dbReference type="EMBL" id="SPRH01000047">
    <property type="protein sequence ID" value="TIB97517.1"/>
    <property type="molecule type" value="Genomic_DNA"/>
</dbReference>
<accession>A0A4T0MH12</accession>
<dbReference type="EMBL" id="SPRW01000045">
    <property type="protein sequence ID" value="TIC62565.1"/>
    <property type="molecule type" value="Genomic_DNA"/>
</dbReference>
<dbReference type="Proteomes" id="UP000310685">
    <property type="component" value="Unassembled WGS sequence"/>
</dbReference>
<name>A0A4T0MH12_9BASI</name>
<evidence type="ECO:0000313" key="2">
    <source>
        <dbReference type="EMBL" id="TIB76666.1"/>
    </source>
</evidence>
<dbReference type="AlphaFoldDB" id="A0A4T0MH12"/>
<protein>
    <recommendedName>
        <fullName evidence="1">SnoaL-like domain-containing protein</fullName>
    </recommendedName>
</protein>
<evidence type="ECO:0000313" key="9">
    <source>
        <dbReference type="Proteomes" id="UP000307169"/>
    </source>
</evidence>
<dbReference type="InterPro" id="IPR032710">
    <property type="entry name" value="NTF2-like_dom_sf"/>
</dbReference>
<dbReference type="Proteomes" id="UP000305362">
    <property type="component" value="Unassembled WGS sequence"/>
</dbReference>
<evidence type="ECO:0000313" key="5">
    <source>
        <dbReference type="EMBL" id="TIC60473.1"/>
    </source>
</evidence>
<sequence length="196" mass="22243">MRPRGIVGLKYAKPLDSVLVEMSNEHLARQIDLINSRFAVEQTLANYVRRVDERAAVELSELFTEDSVTQLYVNENGTDVAFRPPLIGRQGVISAVHKQMNKQWKGKWGHHSTSNILIDIDLETRTAKIDAQLVVLKSLQAPPPENVEEGSILFLGTVENVNSGYYKSRLREIEPGVWKFYEHGVVLDLSPHYTFK</sequence>
<comment type="caution">
    <text evidence="3">The sequence shown here is derived from an EMBL/GenBank/DDBJ whole genome shotgun (WGS) entry which is preliminary data.</text>
</comment>
<feature type="domain" description="SnoaL-like" evidence="1">
    <location>
        <begin position="35"/>
        <end position="180"/>
    </location>
</feature>
<reference evidence="7 8" key="1">
    <citation type="submission" date="2019-03" db="EMBL/GenBank/DDBJ databases">
        <title>Sequencing 25 genomes of Wallemia mellicola.</title>
        <authorList>
            <person name="Gostincar C."/>
        </authorList>
    </citation>
    <scope>NUCLEOTIDE SEQUENCE [LARGE SCALE GENOMIC DNA]</scope>
    <source>
        <strain evidence="3 9">EXF-1262</strain>
        <strain evidence="6 10">EXF-1274</strain>
        <strain evidence="5 7">EXF-1277</strain>
        <strain evidence="2 11">EXF-6152</strain>
        <strain evidence="4 8">EXF-8738</strain>
    </source>
</reference>
<evidence type="ECO:0000259" key="1">
    <source>
        <dbReference type="Pfam" id="PF13577"/>
    </source>
</evidence>
<dbReference type="InterPro" id="IPR037401">
    <property type="entry name" value="SnoaL-like"/>
</dbReference>
<dbReference type="EMBL" id="SPRV01000040">
    <property type="protein sequence ID" value="TIC60473.1"/>
    <property type="molecule type" value="Genomic_DNA"/>
</dbReference>
<dbReference type="Pfam" id="PF13577">
    <property type="entry name" value="SnoaL_4"/>
    <property type="match status" value="1"/>
</dbReference>
<dbReference type="Proteomes" id="UP000309601">
    <property type="component" value="Unassembled WGS sequence"/>
</dbReference>
<dbReference type="Proteomes" id="UP000305647">
    <property type="component" value="Unassembled WGS sequence"/>
</dbReference>
<evidence type="ECO:0000313" key="4">
    <source>
        <dbReference type="EMBL" id="TIC28342.1"/>
    </source>
</evidence>
<dbReference type="Proteomes" id="UP000307169">
    <property type="component" value="Unassembled WGS sequence"/>
</dbReference>
<organism evidence="3 9">
    <name type="scientific">Wallemia mellicola</name>
    <dbReference type="NCBI Taxonomy" id="1708541"/>
    <lineage>
        <taxon>Eukaryota</taxon>
        <taxon>Fungi</taxon>
        <taxon>Dikarya</taxon>
        <taxon>Basidiomycota</taxon>
        <taxon>Wallemiomycotina</taxon>
        <taxon>Wallemiomycetes</taxon>
        <taxon>Wallemiales</taxon>
        <taxon>Wallemiaceae</taxon>
        <taxon>Wallemia</taxon>
    </lineage>
</organism>
<evidence type="ECO:0000313" key="8">
    <source>
        <dbReference type="Proteomes" id="UP000305647"/>
    </source>
</evidence>
<dbReference type="EMBL" id="SPRC01000043">
    <property type="protein sequence ID" value="TIB76666.1"/>
    <property type="molecule type" value="Genomic_DNA"/>
</dbReference>
<dbReference type="EMBL" id="SPRO01000041">
    <property type="protein sequence ID" value="TIC28342.1"/>
    <property type="molecule type" value="Genomic_DNA"/>
</dbReference>
<dbReference type="SUPFAM" id="SSF54427">
    <property type="entry name" value="NTF2-like"/>
    <property type="match status" value="1"/>
</dbReference>
<dbReference type="Gene3D" id="3.10.450.50">
    <property type="match status" value="1"/>
</dbReference>
<evidence type="ECO:0000313" key="11">
    <source>
        <dbReference type="Proteomes" id="UP000310685"/>
    </source>
</evidence>
<evidence type="ECO:0000313" key="10">
    <source>
        <dbReference type="Proteomes" id="UP000309601"/>
    </source>
</evidence>
<gene>
    <name evidence="6" type="ORF">E3Q02_03447</name>
    <name evidence="5" type="ORF">E3Q03_03230</name>
    <name evidence="4" type="ORF">E3Q10_03262</name>
    <name evidence="3" type="ORF">E3Q17_03391</name>
    <name evidence="2" type="ORF">E3Q22_03448</name>
</gene>
<evidence type="ECO:0000313" key="6">
    <source>
        <dbReference type="EMBL" id="TIC62565.1"/>
    </source>
</evidence>